<dbReference type="EMBL" id="CM040976">
    <property type="protein sequence ID" value="MCJ8729519.1"/>
    <property type="molecule type" value="Genomic_DNA"/>
</dbReference>
<comment type="caution">
    <text evidence="1">The sequence shown here is derived from an EMBL/GenBank/DDBJ whole genome shotgun (WGS) entry which is preliminary data.</text>
</comment>
<proteinExistence type="predicted"/>
<gene>
    <name evidence="1" type="ORF">PDJAM_G00107400</name>
</gene>
<organism evidence="1 2">
    <name type="scientific">Pangasius djambal</name>
    <dbReference type="NCBI Taxonomy" id="1691987"/>
    <lineage>
        <taxon>Eukaryota</taxon>
        <taxon>Metazoa</taxon>
        <taxon>Chordata</taxon>
        <taxon>Craniata</taxon>
        <taxon>Vertebrata</taxon>
        <taxon>Euteleostomi</taxon>
        <taxon>Actinopterygii</taxon>
        <taxon>Neopterygii</taxon>
        <taxon>Teleostei</taxon>
        <taxon>Ostariophysi</taxon>
        <taxon>Siluriformes</taxon>
        <taxon>Pangasiidae</taxon>
        <taxon>Pangasius</taxon>
    </lineage>
</organism>
<dbReference type="Proteomes" id="UP000830395">
    <property type="component" value="Chromosome 2"/>
</dbReference>
<keyword evidence="2" id="KW-1185">Reference proteome</keyword>
<evidence type="ECO:0000313" key="1">
    <source>
        <dbReference type="EMBL" id="MCJ8729519.1"/>
    </source>
</evidence>
<sequence length="53" mass="5979">MDSNDIHSAARDLMEGLNIILQMALPKRNGGNLQNGKHHDIEDFLKNAIEYIC</sequence>
<accession>A0ACC5Y1C0</accession>
<protein>
    <submittedName>
        <fullName evidence="1">Uncharacterized protein</fullName>
    </submittedName>
</protein>
<name>A0ACC5Y1C0_9TELE</name>
<evidence type="ECO:0000313" key="2">
    <source>
        <dbReference type="Proteomes" id="UP000830395"/>
    </source>
</evidence>
<reference evidence="1" key="1">
    <citation type="submission" date="2020-02" db="EMBL/GenBank/DDBJ databases">
        <title>Genome sequencing of the panga catfish, Pangasius djambal.</title>
        <authorList>
            <person name="Wen M."/>
            <person name="Zahm M."/>
            <person name="Roques C."/>
            <person name="Cabau C."/>
            <person name="Klopp C."/>
            <person name="Donnadieu C."/>
            <person name="Jouanno E."/>
            <person name="Avarre J.-C."/>
            <person name="Campet M."/>
            <person name="Ha T."/>
            <person name="Dugue R."/>
            <person name="Lampietro C."/>
            <person name="Louis A."/>
            <person name="Herpin A."/>
            <person name="Echchiki A."/>
            <person name="Berthelot C."/>
            <person name="Parey E."/>
            <person name="Roest-Crollius H."/>
            <person name="Braasch I."/>
            <person name="Postlethwait J.H."/>
            <person name="Bobe J."/>
            <person name="Montfort J."/>
            <person name="Bouchez O."/>
            <person name="Begum T."/>
            <person name="Schartl M."/>
            <person name="Gustiano R."/>
            <person name="Guiguen Y."/>
        </authorList>
    </citation>
    <scope>NUCLEOTIDE SEQUENCE</scope>
    <source>
        <strain evidence="1">Pdj_M5554</strain>
    </source>
</reference>